<dbReference type="AlphaFoldDB" id="A0A6J5G6N5"/>
<accession>A0A6J5G6N5</accession>
<dbReference type="EMBL" id="CADIKI010000010">
    <property type="protein sequence ID" value="CAB3794652.1"/>
    <property type="molecule type" value="Genomic_DNA"/>
</dbReference>
<keyword evidence="2" id="KW-1185">Reference proteome</keyword>
<dbReference type="Proteomes" id="UP000494252">
    <property type="component" value="Unassembled WGS sequence"/>
</dbReference>
<reference evidence="1 2" key="1">
    <citation type="submission" date="2020-04" db="EMBL/GenBank/DDBJ databases">
        <authorList>
            <person name="De Canck E."/>
        </authorList>
    </citation>
    <scope>NUCLEOTIDE SEQUENCE [LARGE SCALE GENOMIC DNA]</scope>
    <source>
        <strain evidence="1 2">LMG 27177</strain>
    </source>
</reference>
<proteinExistence type="predicted"/>
<organism evidence="1 2">
    <name type="scientific">Paraburkholderia fynbosensis</name>
    <dbReference type="NCBI Taxonomy" id="1200993"/>
    <lineage>
        <taxon>Bacteria</taxon>
        <taxon>Pseudomonadati</taxon>
        <taxon>Pseudomonadota</taxon>
        <taxon>Betaproteobacteria</taxon>
        <taxon>Burkholderiales</taxon>
        <taxon>Burkholderiaceae</taxon>
        <taxon>Paraburkholderia</taxon>
    </lineage>
</organism>
<protein>
    <submittedName>
        <fullName evidence="1">Uncharacterized protein</fullName>
    </submittedName>
</protein>
<evidence type="ECO:0000313" key="1">
    <source>
        <dbReference type="EMBL" id="CAB3794652.1"/>
    </source>
</evidence>
<name>A0A6J5G6N5_9BURK</name>
<gene>
    <name evidence="1" type="ORF">LMG27177_03700</name>
</gene>
<sequence>MFIPYAAPASNIDVARRQQTSLSQSLTARDLLVLSQVDDGGILVTAPRAQRRTRSVENSPAVRRQVKLVEPVDTELHPQPRLWMLNAWQNDLFSRFPLFFRAEHHHDSYPANISHFGIQRGVGWYPTIEALARDAEFELRILWREQLQFPEKLPALDSALASGRTTYLLLPICTDIEQVLGKFVIALLPRKMCPTDVWGRIRKYVEIAEGSALCVCESCGHGGTFRESYWRRVYCDDFIAPEVRRAQVAVPS</sequence>
<evidence type="ECO:0000313" key="2">
    <source>
        <dbReference type="Proteomes" id="UP000494252"/>
    </source>
</evidence>
<dbReference type="RefSeq" id="WP_175161622.1">
    <property type="nucleotide sequence ID" value="NZ_CADIKI010000010.1"/>
</dbReference>